<accession>A0AAV4UP33</accession>
<proteinExistence type="predicted"/>
<evidence type="ECO:0000313" key="6">
    <source>
        <dbReference type="Proteomes" id="UP001054945"/>
    </source>
</evidence>
<dbReference type="PROSITE" id="PS50917">
    <property type="entry name" value="SPOC"/>
    <property type="match status" value="1"/>
</dbReference>
<evidence type="ECO:0000256" key="2">
    <source>
        <dbReference type="ARBA" id="ARBA00022884"/>
    </source>
</evidence>
<dbReference type="GO" id="GO:0005634">
    <property type="term" value="C:nucleus"/>
    <property type="evidence" value="ECO:0007669"/>
    <property type="project" value="UniProtKB-SubCell"/>
</dbReference>
<dbReference type="InterPro" id="IPR012921">
    <property type="entry name" value="SPOC_C"/>
</dbReference>
<dbReference type="GO" id="GO:0003723">
    <property type="term" value="F:RNA binding"/>
    <property type="evidence" value="ECO:0007669"/>
    <property type="project" value="UniProtKB-KW"/>
</dbReference>
<reference evidence="5 6" key="1">
    <citation type="submission" date="2021-06" db="EMBL/GenBank/DDBJ databases">
        <title>Caerostris extrusa draft genome.</title>
        <authorList>
            <person name="Kono N."/>
            <person name="Arakawa K."/>
        </authorList>
    </citation>
    <scope>NUCLEOTIDE SEQUENCE [LARGE SCALE GENOMIC DNA]</scope>
</reference>
<dbReference type="SUPFAM" id="SSF100939">
    <property type="entry name" value="SPOC domain-like"/>
    <property type="match status" value="1"/>
</dbReference>
<evidence type="ECO:0000313" key="5">
    <source>
        <dbReference type="EMBL" id="GIY59480.1"/>
    </source>
</evidence>
<dbReference type="AlphaFoldDB" id="A0AAV4UP33"/>
<dbReference type="Gene3D" id="2.40.290.10">
    <property type="match status" value="1"/>
</dbReference>
<keyword evidence="2" id="KW-0694">RNA-binding</keyword>
<dbReference type="InterPro" id="IPR016194">
    <property type="entry name" value="SPOC-like_C_dom_sf"/>
</dbReference>
<evidence type="ECO:0000256" key="3">
    <source>
        <dbReference type="ARBA" id="ARBA00023242"/>
    </source>
</evidence>
<sequence>MKRSTFTQKTVKCCKLEGRPLHSSNSESQSSNGSYITRTIKSITYVRILSHQGESSDNPRFGTFVCMPNGEIILPAEKDSVPCIMDPHIMENYPVVWQGSLTLKNFQAVVQMHYISGNKALAEESLPLGEKEGSLRILKRMKFEHQHMRDIKKKKWNSPRNIVY</sequence>
<organism evidence="5 6">
    <name type="scientific">Caerostris extrusa</name>
    <name type="common">Bark spider</name>
    <name type="synonym">Caerostris bankana</name>
    <dbReference type="NCBI Taxonomy" id="172846"/>
    <lineage>
        <taxon>Eukaryota</taxon>
        <taxon>Metazoa</taxon>
        <taxon>Ecdysozoa</taxon>
        <taxon>Arthropoda</taxon>
        <taxon>Chelicerata</taxon>
        <taxon>Arachnida</taxon>
        <taxon>Araneae</taxon>
        <taxon>Araneomorphae</taxon>
        <taxon>Entelegynae</taxon>
        <taxon>Araneoidea</taxon>
        <taxon>Araneidae</taxon>
        <taxon>Caerostris</taxon>
    </lineage>
</organism>
<comment type="subcellular location">
    <subcellularLocation>
        <location evidence="1">Nucleus</location>
    </subcellularLocation>
</comment>
<protein>
    <recommendedName>
        <fullName evidence="4">SPOC domain-containing protein</fullName>
    </recommendedName>
</protein>
<feature type="domain" description="SPOC" evidence="4">
    <location>
        <begin position="86"/>
        <end position="164"/>
    </location>
</feature>
<dbReference type="Proteomes" id="UP001054945">
    <property type="component" value="Unassembled WGS sequence"/>
</dbReference>
<comment type="caution">
    <text evidence="5">The sequence shown here is derived from an EMBL/GenBank/DDBJ whole genome shotgun (WGS) entry which is preliminary data.</text>
</comment>
<dbReference type="InterPro" id="IPR010912">
    <property type="entry name" value="SPOC_met"/>
</dbReference>
<keyword evidence="3" id="KW-0539">Nucleus</keyword>
<dbReference type="Pfam" id="PF07744">
    <property type="entry name" value="SPOC"/>
    <property type="match status" value="1"/>
</dbReference>
<evidence type="ECO:0000259" key="4">
    <source>
        <dbReference type="PROSITE" id="PS50917"/>
    </source>
</evidence>
<dbReference type="EMBL" id="BPLR01013209">
    <property type="protein sequence ID" value="GIY59480.1"/>
    <property type="molecule type" value="Genomic_DNA"/>
</dbReference>
<keyword evidence="6" id="KW-1185">Reference proteome</keyword>
<name>A0AAV4UP33_CAEEX</name>
<evidence type="ECO:0000256" key="1">
    <source>
        <dbReference type="ARBA" id="ARBA00004123"/>
    </source>
</evidence>
<gene>
    <name evidence="5" type="ORF">CEXT_635141</name>
</gene>